<protein>
    <submittedName>
        <fullName evidence="3">CCD78 protein</fullName>
    </submittedName>
</protein>
<reference evidence="3 4" key="1">
    <citation type="submission" date="2019-09" db="EMBL/GenBank/DDBJ databases">
        <title>Bird 10,000 Genomes (B10K) Project - Family phase.</title>
        <authorList>
            <person name="Zhang G."/>
        </authorList>
    </citation>
    <scope>NUCLEOTIDE SEQUENCE [LARGE SCALE GENOMIC DNA]</scope>
    <source>
        <strain evidence="3">B10K-DU-002-59</strain>
        <tissue evidence="3">Muscle</tissue>
    </source>
</reference>
<evidence type="ECO:0000313" key="3">
    <source>
        <dbReference type="EMBL" id="NXS95757.1"/>
    </source>
</evidence>
<evidence type="ECO:0000313" key="4">
    <source>
        <dbReference type="Proteomes" id="UP000550086"/>
    </source>
</evidence>
<evidence type="ECO:0000259" key="2">
    <source>
        <dbReference type="Pfam" id="PF14739"/>
    </source>
</evidence>
<feature type="non-terminal residue" evidence="3">
    <location>
        <position position="1"/>
    </location>
</feature>
<dbReference type="PANTHER" id="PTHR22106">
    <property type="entry name" value="COILED-COIL DOMAIN-CONTAINING PROTEIN 78"/>
    <property type="match status" value="1"/>
</dbReference>
<name>A0A7L2YSH6_JACJC</name>
<sequence length="210" mass="23856">VQLQDRSERLYGLGELQERKGKLAGSKPDLSARMSLGEKEKLEISKELVDLQIETSRMKEQYETENFELKNMILALENRVRELELCSRRVTGERDALQERLQALETSRKELADEYIILKSNYLALGKELDQEVMKNEELSQELLNLADTRSNRGPAVADEPSAELERVRAMVHHLSVRGAKVRTSLPCQKLLGGQGTNRHLLLTLATTSQ</sequence>
<feature type="non-terminal residue" evidence="3">
    <location>
        <position position="210"/>
    </location>
</feature>
<organism evidence="3 4">
    <name type="scientific">Jacana jacana</name>
    <name type="common">Wattled jacana</name>
    <name type="synonym">Parra jacana</name>
    <dbReference type="NCBI Taxonomy" id="54508"/>
    <lineage>
        <taxon>Eukaryota</taxon>
        <taxon>Metazoa</taxon>
        <taxon>Chordata</taxon>
        <taxon>Craniata</taxon>
        <taxon>Vertebrata</taxon>
        <taxon>Euteleostomi</taxon>
        <taxon>Archelosauria</taxon>
        <taxon>Archosauria</taxon>
        <taxon>Dinosauria</taxon>
        <taxon>Saurischia</taxon>
        <taxon>Theropoda</taxon>
        <taxon>Coelurosauria</taxon>
        <taxon>Aves</taxon>
        <taxon>Neognathae</taxon>
        <taxon>Neoaves</taxon>
        <taxon>Charadriiformes</taxon>
        <taxon>Jacanidae</taxon>
        <taxon>Jacana</taxon>
    </lineage>
</organism>
<dbReference type="InterPro" id="IPR029329">
    <property type="entry name" value="DUF4472"/>
</dbReference>
<keyword evidence="1" id="KW-0175">Coiled coil</keyword>
<evidence type="ECO:0000256" key="1">
    <source>
        <dbReference type="SAM" id="Coils"/>
    </source>
</evidence>
<comment type="caution">
    <text evidence="3">The sequence shown here is derived from an EMBL/GenBank/DDBJ whole genome shotgun (WGS) entry which is preliminary data.</text>
</comment>
<dbReference type="Pfam" id="PF14739">
    <property type="entry name" value="DUF4472"/>
    <property type="match status" value="1"/>
</dbReference>
<dbReference type="EMBL" id="VZTM01016089">
    <property type="protein sequence ID" value="NXS95757.1"/>
    <property type="molecule type" value="Genomic_DNA"/>
</dbReference>
<dbReference type="OrthoDB" id="2113965at2759"/>
<dbReference type="AlphaFoldDB" id="A0A7L2YSH6"/>
<dbReference type="InterPro" id="IPR039873">
    <property type="entry name" value="CCDC78"/>
</dbReference>
<dbReference type="GO" id="GO:0005737">
    <property type="term" value="C:cytoplasm"/>
    <property type="evidence" value="ECO:0007669"/>
    <property type="project" value="TreeGrafter"/>
</dbReference>
<feature type="domain" description="DUF4472" evidence="2">
    <location>
        <begin position="38"/>
        <end position="143"/>
    </location>
</feature>
<gene>
    <name evidence="3" type="primary">Ccdc78_0</name>
    <name evidence="3" type="ORF">JACJAC_R04736</name>
</gene>
<keyword evidence="4" id="KW-1185">Reference proteome</keyword>
<dbReference type="Proteomes" id="UP000550086">
    <property type="component" value="Unassembled WGS sequence"/>
</dbReference>
<accession>A0A7L2YSH6</accession>
<dbReference type="PANTHER" id="PTHR22106:SF5">
    <property type="entry name" value="COILED-COIL DOMAIN-CONTAINING PROTEIN 78"/>
    <property type="match status" value="1"/>
</dbReference>
<proteinExistence type="predicted"/>
<feature type="coiled-coil region" evidence="1">
    <location>
        <begin position="59"/>
        <end position="149"/>
    </location>
</feature>